<dbReference type="GO" id="GO:0071555">
    <property type="term" value="P:cell wall organization"/>
    <property type="evidence" value="ECO:0007669"/>
    <property type="project" value="UniProtKB-KW"/>
</dbReference>
<keyword evidence="4" id="KW-0732">Signal</keyword>
<evidence type="ECO:0000256" key="15">
    <source>
        <dbReference type="ARBA" id="ARBA00048766"/>
    </source>
</evidence>
<keyword evidence="9 16" id="KW-0326">Glycosidase</keyword>
<evidence type="ECO:0000256" key="2">
    <source>
        <dbReference type="ARBA" id="ARBA00008834"/>
    </source>
</evidence>
<evidence type="ECO:0000256" key="3">
    <source>
        <dbReference type="ARBA" id="ARBA00022525"/>
    </source>
</evidence>
<dbReference type="PANTHER" id="PTHR31736:SF6">
    <property type="entry name" value="EXOPOLYGALACTURONASE B-RELATED"/>
    <property type="match status" value="1"/>
</dbReference>
<evidence type="ECO:0000256" key="10">
    <source>
        <dbReference type="ARBA" id="ARBA00023316"/>
    </source>
</evidence>
<proteinExistence type="inferred from homology"/>
<keyword evidence="6 16" id="KW-0378">Hydrolase</keyword>
<dbReference type="InterPro" id="IPR000743">
    <property type="entry name" value="Glyco_hydro_28"/>
</dbReference>
<evidence type="ECO:0000256" key="8">
    <source>
        <dbReference type="ARBA" id="ARBA00023180"/>
    </source>
</evidence>
<evidence type="ECO:0000256" key="7">
    <source>
        <dbReference type="ARBA" id="ARBA00023157"/>
    </source>
</evidence>
<evidence type="ECO:0000313" key="19">
    <source>
        <dbReference type="Proteomes" id="UP000045706"/>
    </source>
</evidence>
<keyword evidence="7" id="KW-1015">Disulfide bond</keyword>
<accession>A0A0G4LXV7</accession>
<gene>
    <name evidence="18" type="ORF">BN1723_013901</name>
</gene>
<feature type="transmembrane region" description="Helical" evidence="17">
    <location>
        <begin position="21"/>
        <end position="43"/>
    </location>
</feature>
<evidence type="ECO:0000256" key="12">
    <source>
        <dbReference type="ARBA" id="ARBA00038933"/>
    </source>
</evidence>
<evidence type="ECO:0000256" key="4">
    <source>
        <dbReference type="ARBA" id="ARBA00022729"/>
    </source>
</evidence>
<dbReference type="GO" id="GO:0005576">
    <property type="term" value="C:extracellular region"/>
    <property type="evidence" value="ECO:0007669"/>
    <property type="project" value="UniProtKB-SubCell"/>
</dbReference>
<evidence type="ECO:0000256" key="14">
    <source>
        <dbReference type="ARBA" id="ARBA00042261"/>
    </source>
</evidence>
<evidence type="ECO:0000256" key="16">
    <source>
        <dbReference type="RuleBase" id="RU361169"/>
    </source>
</evidence>
<dbReference type="InterPro" id="IPR012334">
    <property type="entry name" value="Pectin_lyas_fold"/>
</dbReference>
<keyword evidence="5" id="KW-0677">Repeat</keyword>
<dbReference type="AlphaFoldDB" id="A0A0G4LXV7"/>
<name>A0A0G4LXV7_VERLO</name>
<keyword evidence="3" id="KW-0964">Secreted</keyword>
<protein>
    <recommendedName>
        <fullName evidence="12">galacturonan 1,4-alpha-galacturonidase</fullName>
        <ecNumber evidence="12">3.2.1.67</ecNumber>
    </recommendedName>
    <alternativeName>
        <fullName evidence="13">Galacturan 1,4-alpha-galacturonidase B</fullName>
    </alternativeName>
    <alternativeName>
        <fullName evidence="14">Poly(1,4-alpha-D-galacturonide)galacturonohydrolase B</fullName>
    </alternativeName>
</protein>
<organism evidence="18 19">
    <name type="scientific">Verticillium longisporum</name>
    <name type="common">Verticillium dahliae var. longisporum</name>
    <dbReference type="NCBI Taxonomy" id="100787"/>
    <lineage>
        <taxon>Eukaryota</taxon>
        <taxon>Fungi</taxon>
        <taxon>Dikarya</taxon>
        <taxon>Ascomycota</taxon>
        <taxon>Pezizomycotina</taxon>
        <taxon>Sordariomycetes</taxon>
        <taxon>Hypocreomycetidae</taxon>
        <taxon>Glomerellales</taxon>
        <taxon>Plectosphaerellaceae</taxon>
        <taxon>Verticillium</taxon>
    </lineage>
</organism>
<evidence type="ECO:0000256" key="13">
    <source>
        <dbReference type="ARBA" id="ARBA00041473"/>
    </source>
</evidence>
<dbReference type="PANTHER" id="PTHR31736">
    <property type="match status" value="1"/>
</dbReference>
<sequence length="476" mass="52537">GEIKPRNAAREGFSCLRSERISSLLTALSGVVAVLALEIPAGVPRSLEEFRVKHPYQRRGATCNRKTIKIRASKNDTDDVADAFLKGLHDANHGGTLYLPKGETFVIGKPLDLTFLNNVHVRLDGEIKFTNDTPFWQANSFRHPFQNSIMFWKWGGKDVKIYGEGVLNGNGQRWWNEFSGLEILDPANAYLRPILFYAENATGLHVEGIHFKDSPCWTTFVVTSKDISFKDVACTAESNNATALPKNTDFFDSLNVEKVRVERAWVNIGDDCFSPKSNATDIHVDTMYCNGTHGQSMGSIGQYQGEKSFIQDVVIENVWMLNGQHSARLKSWAGEKAGYGFINNVTFRNFWNANNEYAAFLDSCYFQINSTTCAQFPSKVDISNVLFENFTGTTSGKYGRAVARLTCSSSPNAVCENIRFKDFNVQSPCGGPPVILCDGIKDGVGAPCVSATSDEGKAALKAKCTSPLAELPGRPW</sequence>
<evidence type="ECO:0000256" key="9">
    <source>
        <dbReference type="ARBA" id="ARBA00023295"/>
    </source>
</evidence>
<dbReference type="Pfam" id="PF00295">
    <property type="entry name" value="Glyco_hydro_28"/>
    <property type="match status" value="1"/>
</dbReference>
<feature type="non-terminal residue" evidence="18">
    <location>
        <position position="1"/>
    </location>
</feature>
<dbReference type="Proteomes" id="UP000045706">
    <property type="component" value="Unassembled WGS sequence"/>
</dbReference>
<evidence type="ECO:0000256" key="11">
    <source>
        <dbReference type="ARBA" id="ARBA00037312"/>
    </source>
</evidence>
<dbReference type="SUPFAM" id="SSF51126">
    <property type="entry name" value="Pectin lyase-like"/>
    <property type="match status" value="1"/>
</dbReference>
<keyword evidence="17" id="KW-0472">Membrane</keyword>
<evidence type="ECO:0000256" key="6">
    <source>
        <dbReference type="ARBA" id="ARBA00022801"/>
    </source>
</evidence>
<keyword evidence="17" id="KW-0812">Transmembrane</keyword>
<evidence type="ECO:0000256" key="1">
    <source>
        <dbReference type="ARBA" id="ARBA00004613"/>
    </source>
</evidence>
<evidence type="ECO:0000313" key="18">
    <source>
        <dbReference type="EMBL" id="CRK26857.1"/>
    </source>
</evidence>
<dbReference type="Gene3D" id="2.160.20.10">
    <property type="entry name" value="Single-stranded right-handed beta-helix, Pectin lyase-like"/>
    <property type="match status" value="1"/>
</dbReference>
<dbReference type="GO" id="GO:0005975">
    <property type="term" value="P:carbohydrate metabolic process"/>
    <property type="evidence" value="ECO:0007669"/>
    <property type="project" value="InterPro"/>
</dbReference>
<comment type="similarity">
    <text evidence="2 16">Belongs to the glycosyl hydrolase 28 family.</text>
</comment>
<feature type="non-terminal residue" evidence="18">
    <location>
        <position position="476"/>
    </location>
</feature>
<reference evidence="19" key="1">
    <citation type="submission" date="2015-05" db="EMBL/GenBank/DDBJ databases">
        <authorList>
            <person name="Fogelqvist Johan"/>
        </authorList>
    </citation>
    <scope>NUCLEOTIDE SEQUENCE [LARGE SCALE GENOMIC DNA]</scope>
</reference>
<dbReference type="GO" id="GO:0004650">
    <property type="term" value="F:polygalacturonase activity"/>
    <property type="evidence" value="ECO:0007669"/>
    <property type="project" value="InterPro"/>
</dbReference>
<dbReference type="GO" id="GO:0047911">
    <property type="term" value="F:galacturan 1,4-alpha-galacturonidase activity"/>
    <property type="evidence" value="ECO:0007669"/>
    <property type="project" value="UniProtKB-EC"/>
</dbReference>
<dbReference type="EC" id="3.2.1.67" evidence="12"/>
<dbReference type="InterPro" id="IPR011050">
    <property type="entry name" value="Pectin_lyase_fold/virulence"/>
</dbReference>
<keyword evidence="10" id="KW-0961">Cell wall biogenesis/degradation</keyword>
<comment type="subcellular location">
    <subcellularLocation>
        <location evidence="1">Secreted</location>
    </subcellularLocation>
</comment>
<keyword evidence="17" id="KW-1133">Transmembrane helix</keyword>
<keyword evidence="8" id="KW-0325">Glycoprotein</keyword>
<comment type="function">
    <text evidence="11">Specific in hydrolyzing the terminal glycosidic bond of polygalacturonic acid and oligogalacturonates.</text>
</comment>
<comment type="catalytic activity">
    <reaction evidence="15">
        <text>[(1-&gt;4)-alpha-D-galacturonosyl](n) + H2O = alpha-D-galacturonate + [(1-&gt;4)-alpha-D-galacturonosyl](n-1)</text>
        <dbReference type="Rhea" id="RHEA:14117"/>
        <dbReference type="Rhea" id="RHEA-COMP:14570"/>
        <dbReference type="Rhea" id="RHEA-COMP:14572"/>
        <dbReference type="ChEBI" id="CHEBI:15377"/>
        <dbReference type="ChEBI" id="CHEBI:58658"/>
        <dbReference type="ChEBI" id="CHEBI:140523"/>
        <dbReference type="EC" id="3.2.1.67"/>
    </reaction>
</comment>
<evidence type="ECO:0000256" key="5">
    <source>
        <dbReference type="ARBA" id="ARBA00022737"/>
    </source>
</evidence>
<dbReference type="EMBL" id="CVQI01019668">
    <property type="protein sequence ID" value="CRK26857.1"/>
    <property type="molecule type" value="Genomic_DNA"/>
</dbReference>
<evidence type="ECO:0000256" key="17">
    <source>
        <dbReference type="SAM" id="Phobius"/>
    </source>
</evidence>